<evidence type="ECO:0000313" key="2">
    <source>
        <dbReference type="EMBL" id="EXZ26990.1"/>
    </source>
</evidence>
<evidence type="ECO:0000313" key="3">
    <source>
        <dbReference type="Proteomes" id="UP000022082"/>
    </source>
</evidence>
<evidence type="ECO:0000256" key="1">
    <source>
        <dbReference type="SAM" id="Coils"/>
    </source>
</evidence>
<dbReference type="EMBL" id="JGDJ01000262">
    <property type="protein sequence ID" value="EXZ26990.1"/>
    <property type="molecule type" value="Genomic_DNA"/>
</dbReference>
<accession>A0A015WYL3</accession>
<dbReference type="Pfam" id="PF14284">
    <property type="entry name" value="PcfJ"/>
    <property type="match status" value="1"/>
</dbReference>
<keyword evidence="1" id="KW-0175">Coiled coil</keyword>
<proteinExistence type="predicted"/>
<gene>
    <name evidence="2" type="ORF">M136_3768</name>
</gene>
<name>A0A015WYL3_BACFG</name>
<dbReference type="AlphaFoldDB" id="A0A015WYL3"/>
<reference evidence="2 3" key="1">
    <citation type="submission" date="2014-02" db="EMBL/GenBank/DDBJ databases">
        <authorList>
            <person name="Sears C."/>
            <person name="Carroll K."/>
            <person name="Sack B.R."/>
            <person name="Qadri F."/>
            <person name="Myers L.L."/>
            <person name="Chung G.-T."/>
            <person name="Escheverria P."/>
            <person name="Fraser C.M."/>
            <person name="Sadzewicz L."/>
            <person name="Shefchek K.A."/>
            <person name="Tallon L."/>
            <person name="Das S.P."/>
            <person name="Daugherty S."/>
            <person name="Mongodin E.F."/>
        </authorList>
    </citation>
    <scope>NUCLEOTIDE SEQUENCE [LARGE SCALE GENOMIC DNA]</scope>
    <source>
        <strain evidence="2 3">S36L11</strain>
    </source>
</reference>
<dbReference type="Proteomes" id="UP000022082">
    <property type="component" value="Unassembled WGS sequence"/>
</dbReference>
<feature type="coiled-coil region" evidence="1">
    <location>
        <begin position="285"/>
        <end position="322"/>
    </location>
</feature>
<dbReference type="InterPro" id="IPR025586">
    <property type="entry name" value="PcfJ"/>
</dbReference>
<organism evidence="2 3">
    <name type="scientific">Bacteroides fragilis str. S36L11</name>
    <dbReference type="NCBI Taxonomy" id="1339327"/>
    <lineage>
        <taxon>Bacteria</taxon>
        <taxon>Pseudomonadati</taxon>
        <taxon>Bacteroidota</taxon>
        <taxon>Bacteroidia</taxon>
        <taxon>Bacteroidales</taxon>
        <taxon>Bacteroidaceae</taxon>
        <taxon>Bacteroides</taxon>
    </lineage>
</organism>
<dbReference type="RefSeq" id="WP_032557351.1">
    <property type="nucleotide sequence ID" value="NZ_JGDJ01000262.1"/>
</dbReference>
<comment type="caution">
    <text evidence="2">The sequence shown here is derived from an EMBL/GenBank/DDBJ whole genome shotgun (WGS) entry which is preliminary data.</text>
</comment>
<protein>
    <submittedName>
        <fullName evidence="2">PcfJ-like family protein</fullName>
    </submittedName>
</protein>
<sequence length="427" mass="50325">MKPRTKLQVQVLEQSRCLPDIDSYMLAWAKTDCLEHKGFATKSRVVCMDCGQRFSPDIVRRKLAVCPHCGAKLKVEQSRCTTDKQSRYVAIAEIHGEFQVIRNFEIRAYYKAGAVPKYFINEVLQHWIRQDGKNTVVALNHTVNWYCDSWGGDMEIRVEHRRGYYSSGVRYDIYPSRLHPDSEFRPDIGRYGIDHRLQGLTPLEAINMIPDNPKMETLLKARRYELLGYASNEKYKIERYWPSIKICLRNKYRIKDVKIWFDYLDLLRYFHKDLHNAHYVCPDNLKKEHDKLVIKKRQLQEKEEAERKRKRAIEDEAKFRALKAKFFGLRFTDGFIEVRVLESVREVMEEGDALHHCVFTNNYYLKPESLILSARIGDKRIETIEVDLKTLNVVQSRGACNQNTEYHDRIIGLVEKNTRLIKQKLAS</sequence>
<dbReference type="PATRIC" id="fig|1339327.3.peg.4300"/>